<accession>A0ABW3CUW0</accession>
<dbReference type="InterPro" id="IPR004960">
    <property type="entry name" value="LipA_acyltrans"/>
</dbReference>
<reference evidence="8" key="1">
    <citation type="journal article" date="2019" name="Int. J. Syst. Evol. Microbiol.">
        <title>The Global Catalogue of Microorganisms (GCM) 10K type strain sequencing project: providing services to taxonomists for standard genome sequencing and annotation.</title>
        <authorList>
            <consortium name="The Broad Institute Genomics Platform"/>
            <consortium name="The Broad Institute Genome Sequencing Center for Infectious Disease"/>
            <person name="Wu L."/>
            <person name="Ma J."/>
        </authorList>
    </citation>
    <scope>NUCLEOTIDE SEQUENCE [LARGE SCALE GENOMIC DNA]</scope>
    <source>
        <strain evidence="8">CCUG 62952</strain>
    </source>
</reference>
<evidence type="ECO:0000256" key="1">
    <source>
        <dbReference type="ARBA" id="ARBA00004533"/>
    </source>
</evidence>
<keyword evidence="6" id="KW-0012">Acyltransferase</keyword>
<organism evidence="7 8">
    <name type="scientific">Sungkyunkwania multivorans</name>
    <dbReference type="NCBI Taxonomy" id="1173618"/>
    <lineage>
        <taxon>Bacteria</taxon>
        <taxon>Pseudomonadati</taxon>
        <taxon>Bacteroidota</taxon>
        <taxon>Flavobacteriia</taxon>
        <taxon>Flavobacteriales</taxon>
        <taxon>Flavobacteriaceae</taxon>
        <taxon>Sungkyunkwania</taxon>
    </lineage>
</organism>
<protein>
    <recommendedName>
        <fullName evidence="9">Lauroyl/myristoyl acyltransferase</fullName>
    </recommendedName>
</protein>
<name>A0ABW3CUW0_9FLAO</name>
<keyword evidence="4" id="KW-0808">Transferase</keyword>
<gene>
    <name evidence="7" type="ORF">ACFQ1M_04730</name>
</gene>
<keyword evidence="8" id="KW-1185">Reference proteome</keyword>
<evidence type="ECO:0000313" key="7">
    <source>
        <dbReference type="EMBL" id="MFD0861501.1"/>
    </source>
</evidence>
<evidence type="ECO:0000313" key="8">
    <source>
        <dbReference type="Proteomes" id="UP001596978"/>
    </source>
</evidence>
<evidence type="ECO:0000256" key="5">
    <source>
        <dbReference type="ARBA" id="ARBA00023136"/>
    </source>
</evidence>
<evidence type="ECO:0000256" key="6">
    <source>
        <dbReference type="ARBA" id="ARBA00023315"/>
    </source>
</evidence>
<dbReference type="RefSeq" id="WP_386404639.1">
    <property type="nucleotide sequence ID" value="NZ_JBHTJH010000004.1"/>
</dbReference>
<keyword evidence="5" id="KW-0472">Membrane</keyword>
<comment type="subcellular location">
    <subcellularLocation>
        <location evidence="1">Cell inner membrane</location>
    </subcellularLocation>
</comment>
<comment type="caution">
    <text evidence="7">The sequence shown here is derived from an EMBL/GenBank/DDBJ whole genome shotgun (WGS) entry which is preliminary data.</text>
</comment>
<dbReference type="Pfam" id="PF03279">
    <property type="entry name" value="Lip_A_acyltrans"/>
    <property type="match status" value="1"/>
</dbReference>
<dbReference type="EMBL" id="JBHTJH010000004">
    <property type="protein sequence ID" value="MFD0861501.1"/>
    <property type="molecule type" value="Genomic_DNA"/>
</dbReference>
<proteinExistence type="predicted"/>
<keyword evidence="3" id="KW-0997">Cell inner membrane</keyword>
<evidence type="ECO:0000256" key="2">
    <source>
        <dbReference type="ARBA" id="ARBA00022475"/>
    </source>
</evidence>
<sequence length="366" mass="42568">MKTLAEKAVALKKNIYNTNAKTEERYSKSVAFTSANLKRFLPQIPSKEHEQFYRDCLYNQHLSSLEEYDIGAIDAVDVINETSLPSLENIDQPLVFATYHLGSYRILNSYLTKLGLKTALIVDDEVYNAQANKFLNSWKKVEGHYKNGSDFVVLNAEKRTVLLQLMKLLRDNYVLIVYLDGNTGTGKRLSENPNLLSTNFLGHDIYTRKGFAYLSHIVKANIVTTLSYRDKGTTKLHFFEEIEYDPSVSREAHCQTVVKKCYDIFQSYLLKYPQQWEGWFYIHKWFETDLLEDQREDSKPSIAVRGFNSEEYALFKYCLNDYFILDKSNYKSILITKGIYEALKNNRYKQLGKNVLQQLMTNNIIV</sequence>
<evidence type="ECO:0000256" key="3">
    <source>
        <dbReference type="ARBA" id="ARBA00022519"/>
    </source>
</evidence>
<evidence type="ECO:0000256" key="4">
    <source>
        <dbReference type="ARBA" id="ARBA00022679"/>
    </source>
</evidence>
<evidence type="ECO:0008006" key="9">
    <source>
        <dbReference type="Google" id="ProtNLM"/>
    </source>
</evidence>
<keyword evidence="2" id="KW-1003">Cell membrane</keyword>
<dbReference type="Proteomes" id="UP001596978">
    <property type="component" value="Unassembled WGS sequence"/>
</dbReference>